<dbReference type="EMBL" id="JAGSOV010000069">
    <property type="protein sequence ID" value="MCO1659614.1"/>
    <property type="molecule type" value="Genomic_DNA"/>
</dbReference>
<proteinExistence type="predicted"/>
<dbReference type="Proteomes" id="UP001165283">
    <property type="component" value="Unassembled WGS sequence"/>
</dbReference>
<dbReference type="RefSeq" id="WP_252444468.1">
    <property type="nucleotide sequence ID" value="NZ_JAGSOV010000069.1"/>
</dbReference>
<evidence type="ECO:0000313" key="1">
    <source>
        <dbReference type="EMBL" id="MCO1659614.1"/>
    </source>
</evidence>
<comment type="caution">
    <text evidence="1">The sequence shown here is derived from an EMBL/GenBank/DDBJ whole genome shotgun (WGS) entry which is preliminary data.</text>
</comment>
<protein>
    <recommendedName>
        <fullName evidence="3">Zinc finger protein</fullName>
    </recommendedName>
</protein>
<evidence type="ECO:0000313" key="2">
    <source>
        <dbReference type="Proteomes" id="UP001165283"/>
    </source>
</evidence>
<keyword evidence="2" id="KW-1185">Reference proteome</keyword>
<name>A0ABT1AAE4_9PSEU</name>
<accession>A0ABT1AAE4</accession>
<organism evidence="1 2">
    <name type="scientific">Pseudonocardia humida</name>
    <dbReference type="NCBI Taxonomy" id="2800819"/>
    <lineage>
        <taxon>Bacteria</taxon>
        <taxon>Bacillati</taxon>
        <taxon>Actinomycetota</taxon>
        <taxon>Actinomycetes</taxon>
        <taxon>Pseudonocardiales</taxon>
        <taxon>Pseudonocardiaceae</taxon>
        <taxon>Pseudonocardia</taxon>
    </lineage>
</organism>
<sequence length="45" mass="5232">MKVSWLCRLGWHRWVKRVNDSGEPYITCGRCGKDGDMPQRPLMAP</sequence>
<gene>
    <name evidence="1" type="ORF">KDL28_31545</name>
</gene>
<evidence type="ECO:0008006" key="3">
    <source>
        <dbReference type="Google" id="ProtNLM"/>
    </source>
</evidence>
<reference evidence="1" key="1">
    <citation type="submission" date="2021-04" db="EMBL/GenBank/DDBJ databases">
        <title>Pseudonocardia sp. nov., isolated from sandy soil of mangrove forest.</title>
        <authorList>
            <person name="Zan Z."/>
            <person name="Huang R."/>
            <person name="Liu W."/>
        </authorList>
    </citation>
    <scope>NUCLEOTIDE SEQUENCE</scope>
    <source>
        <strain evidence="1">S2-4</strain>
    </source>
</reference>